<organism evidence="3 4">
    <name type="scientific">Cohnella rhizosphaerae</name>
    <dbReference type="NCBI Taxonomy" id="1457232"/>
    <lineage>
        <taxon>Bacteria</taxon>
        <taxon>Bacillati</taxon>
        <taxon>Bacillota</taxon>
        <taxon>Bacilli</taxon>
        <taxon>Bacillales</taxon>
        <taxon>Paenibacillaceae</taxon>
        <taxon>Cohnella</taxon>
    </lineage>
</organism>
<name>A0A9X4QRG7_9BACL</name>
<proteinExistence type="inferred from homology"/>
<dbReference type="Proteomes" id="UP001153404">
    <property type="component" value="Unassembled WGS sequence"/>
</dbReference>
<comment type="caution">
    <text evidence="3">The sequence shown here is derived from an EMBL/GenBank/DDBJ whole genome shotgun (WGS) entry which is preliminary data.</text>
</comment>
<dbReference type="InterPro" id="IPR011042">
    <property type="entry name" value="6-blade_b-propeller_TolB-like"/>
</dbReference>
<sequence length="594" mass="63968">MLAISSDGRYVAYPKGAYDTGYGLYRYDTADGTSQLVAPLGPAGFDTVGMSGDGSKLVFDSSSADLVQGDTNEVMDVFLCDFALPEADRLRRISLTADGGQAQDDSIQPAISADGRYVAFVSEAWEYVPEKDDNGEDRSRLYLYDMHAVTHLEIVDEETDSGTFLWPSLSADGSKISYLNEYNRRKVRVGVYDRIQSAEIWHLGTINNISMDVPKLTGDGNYVYVKLHNADIYSPAEPYRSRAYVRYDIREENTYSYVGRPLTDSSLSLSEDGTRGVFAYERYDNPDDYENSSEPQGIYLRYVCLASSCTDTLPQDAVTKASIELPQQVNGAVPMNGKMVIRALAQPNLQLQASVAYKLAGQDDSLTATVTLAAAADEPRAYRADWTVPAGAREIVSVRVQPKDKPENGKTADGVPVEVAGALKVKLTTADAAQLKGARVSLWSPAAKLGGSSAFPDTLDTVLAARAASDYTLRVVDASGQLLKEMTGVQVKAGEQSELSVDVVPAAQLAVTTVDERGTPVADVRVEIRSSAGGELLFGGKTAGDGRLKITGSFFAGQQVEIRLSAPAPYQSPAPQGGYPEGRQSGPRVQSDQP</sequence>
<dbReference type="RefSeq" id="WP_277530050.1">
    <property type="nucleotide sequence ID" value="NZ_JAPDIA010000003.1"/>
</dbReference>
<feature type="region of interest" description="Disordered" evidence="2">
    <location>
        <begin position="565"/>
        <end position="594"/>
    </location>
</feature>
<feature type="compositionally biased region" description="Low complexity" evidence="2">
    <location>
        <begin position="565"/>
        <end position="576"/>
    </location>
</feature>
<dbReference type="PANTHER" id="PTHR36842">
    <property type="entry name" value="PROTEIN TOLB HOMOLOG"/>
    <property type="match status" value="1"/>
</dbReference>
<keyword evidence="4" id="KW-1185">Reference proteome</keyword>
<dbReference type="EMBL" id="JAPDIA010000003">
    <property type="protein sequence ID" value="MDG0809021.1"/>
    <property type="molecule type" value="Genomic_DNA"/>
</dbReference>
<dbReference type="Gene3D" id="2.120.10.30">
    <property type="entry name" value="TolB, C-terminal domain"/>
    <property type="match status" value="1"/>
</dbReference>
<evidence type="ECO:0000256" key="2">
    <source>
        <dbReference type="SAM" id="MobiDB-lite"/>
    </source>
</evidence>
<gene>
    <name evidence="3" type="ORF">OMP40_06260</name>
</gene>
<evidence type="ECO:0000256" key="1">
    <source>
        <dbReference type="ARBA" id="ARBA00009820"/>
    </source>
</evidence>
<dbReference type="AlphaFoldDB" id="A0A9X4QRG7"/>
<accession>A0A9X4QRG7</accession>
<dbReference type="PANTHER" id="PTHR36842:SF1">
    <property type="entry name" value="PROTEIN TOLB"/>
    <property type="match status" value="1"/>
</dbReference>
<evidence type="ECO:0000313" key="3">
    <source>
        <dbReference type="EMBL" id="MDG0809021.1"/>
    </source>
</evidence>
<comment type="similarity">
    <text evidence="1">Belongs to the TolB family.</text>
</comment>
<dbReference type="SUPFAM" id="SSF82171">
    <property type="entry name" value="DPP6 N-terminal domain-like"/>
    <property type="match status" value="1"/>
</dbReference>
<dbReference type="InterPro" id="IPR011659">
    <property type="entry name" value="WD40"/>
</dbReference>
<reference evidence="3" key="1">
    <citation type="submission" date="2022-10" db="EMBL/GenBank/DDBJ databases">
        <title>Comparative genomic analysis of Cohnella hashimotonis sp. nov., isolated from the International Space Station.</title>
        <authorList>
            <person name="Simpson A."/>
            <person name="Venkateswaran K."/>
        </authorList>
    </citation>
    <scope>NUCLEOTIDE SEQUENCE</scope>
    <source>
        <strain evidence="3">DSM 28161</strain>
    </source>
</reference>
<protein>
    <submittedName>
        <fullName evidence="3">Uncharacterized protein</fullName>
    </submittedName>
</protein>
<evidence type="ECO:0000313" key="4">
    <source>
        <dbReference type="Proteomes" id="UP001153404"/>
    </source>
</evidence>
<dbReference type="Pfam" id="PF07676">
    <property type="entry name" value="PD40"/>
    <property type="match status" value="1"/>
</dbReference>